<feature type="transmembrane region" description="Helical" evidence="6">
    <location>
        <begin position="20"/>
        <end position="38"/>
    </location>
</feature>
<dbReference type="Proteomes" id="UP001229955">
    <property type="component" value="Chromosome"/>
</dbReference>
<dbReference type="PANTHER" id="PTHR30250">
    <property type="entry name" value="PST FAMILY PREDICTED COLANIC ACID TRANSPORTER"/>
    <property type="match status" value="1"/>
</dbReference>
<keyword evidence="9" id="KW-1185">Reference proteome</keyword>
<keyword evidence="3 6" id="KW-0812">Transmembrane</keyword>
<gene>
    <name evidence="7" type="ORF">Strain138_001459</name>
    <name evidence="8" type="ORF">Strain318_001459</name>
</gene>
<feature type="transmembrane region" description="Helical" evidence="6">
    <location>
        <begin position="397"/>
        <end position="419"/>
    </location>
</feature>
<organism evidence="7">
    <name type="scientific">Pseudogemmatithrix spongiicola</name>
    <dbReference type="NCBI Taxonomy" id="3062599"/>
    <lineage>
        <taxon>Bacteria</taxon>
        <taxon>Pseudomonadati</taxon>
        <taxon>Gemmatimonadota</taxon>
        <taxon>Gemmatimonadia</taxon>
        <taxon>Gemmatimonadales</taxon>
        <taxon>Gemmatimonadaceae</taxon>
        <taxon>Pseudogemmatithrix</taxon>
    </lineage>
</organism>
<reference evidence="7" key="1">
    <citation type="submission" date="2023-07" db="EMBL/GenBank/DDBJ databases">
        <authorList>
            <person name="Haufschild T."/>
            <person name="Kallscheuer N."/>
            <person name="Hammer J."/>
            <person name="Kohn T."/>
            <person name="Kabuu M."/>
            <person name="Jogler M."/>
            <person name="Wohfarth N."/>
            <person name="Heuer A."/>
            <person name="Rohde M."/>
            <person name="van Teeseling M.C.F."/>
            <person name="Jogler C."/>
        </authorList>
    </citation>
    <scope>NUCLEOTIDE SEQUENCE</scope>
    <source>
        <strain evidence="7">Strain 138</strain>
        <strain evidence="8">Strain 318</strain>
    </source>
</reference>
<keyword evidence="5 6" id="KW-0472">Membrane</keyword>
<dbReference type="PANTHER" id="PTHR30250:SF11">
    <property type="entry name" value="O-ANTIGEN TRANSPORTER-RELATED"/>
    <property type="match status" value="1"/>
</dbReference>
<dbReference type="GO" id="GO:0005886">
    <property type="term" value="C:plasma membrane"/>
    <property type="evidence" value="ECO:0007669"/>
    <property type="project" value="UniProtKB-SubCell"/>
</dbReference>
<accession>A0AA49Q4Q1</accession>
<feature type="transmembrane region" description="Helical" evidence="6">
    <location>
        <begin position="372"/>
        <end position="391"/>
    </location>
</feature>
<keyword evidence="2" id="KW-1003">Cell membrane</keyword>
<dbReference type="KEGG" id="pspc:Strain318_001459"/>
<protein>
    <submittedName>
        <fullName evidence="7">Oligosaccharide flippase family protein</fullName>
    </submittedName>
</protein>
<name>A0AA49Q4Q1_9BACT</name>
<evidence type="ECO:0000313" key="9">
    <source>
        <dbReference type="Proteomes" id="UP001229955"/>
    </source>
</evidence>
<feature type="transmembrane region" description="Helical" evidence="6">
    <location>
        <begin position="44"/>
        <end position="68"/>
    </location>
</feature>
<feature type="transmembrane region" description="Helical" evidence="6">
    <location>
        <begin position="80"/>
        <end position="104"/>
    </location>
</feature>
<accession>A0AA49Q7H6</accession>
<dbReference type="AlphaFoldDB" id="A0AA49Q4Q1"/>
<dbReference type="RefSeq" id="WP_367887850.1">
    <property type="nucleotide sequence ID" value="NZ_CP130612.1"/>
</dbReference>
<feature type="transmembrane region" description="Helical" evidence="6">
    <location>
        <begin position="124"/>
        <end position="144"/>
    </location>
</feature>
<keyword evidence="4 6" id="KW-1133">Transmembrane helix</keyword>
<feature type="transmembrane region" description="Helical" evidence="6">
    <location>
        <begin position="311"/>
        <end position="332"/>
    </location>
</feature>
<dbReference type="EMBL" id="CP130613">
    <property type="protein sequence ID" value="WKW15087.1"/>
    <property type="molecule type" value="Genomic_DNA"/>
</dbReference>
<evidence type="ECO:0000313" key="8">
    <source>
        <dbReference type="EMBL" id="WKW15087.1"/>
    </source>
</evidence>
<dbReference type="InterPro" id="IPR050833">
    <property type="entry name" value="Poly_Biosynth_Transport"/>
</dbReference>
<evidence type="ECO:0000313" key="7">
    <source>
        <dbReference type="EMBL" id="WKW12178.1"/>
    </source>
</evidence>
<evidence type="ECO:0000256" key="4">
    <source>
        <dbReference type="ARBA" id="ARBA00022989"/>
    </source>
</evidence>
<evidence type="ECO:0000256" key="3">
    <source>
        <dbReference type="ARBA" id="ARBA00022692"/>
    </source>
</evidence>
<evidence type="ECO:0000256" key="6">
    <source>
        <dbReference type="SAM" id="Phobius"/>
    </source>
</evidence>
<evidence type="ECO:0000256" key="1">
    <source>
        <dbReference type="ARBA" id="ARBA00004651"/>
    </source>
</evidence>
<sequence>MTDPRPKAAGMRGGSTAQLMGSTALGQLLGLAIAPILGRWLGPAAFGAFGVYLAVLGSLGGAASWRLGLAVPVPMREEDASAVLAAGVLATLLSTVVITIAVALVGSHAANAWLDAPDAAPLLWLIPASILGVGLTDVLSGWCLRHREFPALVRQRVVRAVGTSGWQFVHALVLRSGAWPLVWGEVIGRLASVTAMARLIWRREGQRLRALRWAEIRAAFASQREFVAVATPAHLLNQLGQWVPVFLLASWWGPAAAGLYVVGQRVIGIPIGLIGDSAGQVYIADLAERARVAPARMRPLFRETVLSLGRLAALTAVVLILLGPIGFALGFGAEWRDAGRMVRWQGIALAAQLVAIPMAHTLVVLRFQRRQLVWDILRLIATVAGFTWARVAGWDAVGAVAVHGVLGAVLYGGLTYASWRAVRARADASA</sequence>
<dbReference type="Pfam" id="PF13440">
    <property type="entry name" value="Polysacc_synt_3"/>
    <property type="match status" value="1"/>
</dbReference>
<dbReference type="EMBL" id="CP130612">
    <property type="protein sequence ID" value="WKW12178.1"/>
    <property type="molecule type" value="Genomic_DNA"/>
</dbReference>
<proteinExistence type="predicted"/>
<comment type="subcellular location">
    <subcellularLocation>
        <location evidence="1">Cell membrane</location>
        <topology evidence="1">Multi-pass membrane protein</topology>
    </subcellularLocation>
</comment>
<feature type="transmembrane region" description="Helical" evidence="6">
    <location>
        <begin position="344"/>
        <end position="365"/>
    </location>
</feature>
<evidence type="ECO:0000256" key="2">
    <source>
        <dbReference type="ARBA" id="ARBA00022475"/>
    </source>
</evidence>
<evidence type="ECO:0000256" key="5">
    <source>
        <dbReference type="ARBA" id="ARBA00023136"/>
    </source>
</evidence>